<protein>
    <recommendedName>
        <fullName evidence="2 3">Single-stranded DNA-binding protein</fullName>
    </recommendedName>
</protein>
<keyword evidence="1 2" id="KW-0238">DNA-binding</keyword>
<name>A0A0T6LRN1_WENVI</name>
<dbReference type="PANTHER" id="PTHR10302">
    <property type="entry name" value="SINGLE-STRANDED DNA-BINDING PROTEIN"/>
    <property type="match status" value="1"/>
</dbReference>
<dbReference type="OrthoDB" id="9809878at2"/>
<dbReference type="STRING" id="76728.AQ490_23300"/>
<dbReference type="CDD" id="cd04496">
    <property type="entry name" value="SSB_OBF"/>
    <property type="match status" value="1"/>
</dbReference>
<evidence type="ECO:0000256" key="2">
    <source>
        <dbReference type="PIRNR" id="PIRNR002070"/>
    </source>
</evidence>
<dbReference type="PROSITE" id="PS50935">
    <property type="entry name" value="SSB"/>
    <property type="match status" value="1"/>
</dbReference>
<evidence type="ECO:0000256" key="4">
    <source>
        <dbReference type="SAM" id="MobiDB-lite"/>
    </source>
</evidence>
<dbReference type="GO" id="GO:0009295">
    <property type="term" value="C:nucleoid"/>
    <property type="evidence" value="ECO:0007669"/>
    <property type="project" value="TreeGrafter"/>
</dbReference>
<organism evidence="5 6">
    <name type="scientific">Wenjunlia vitaminophila</name>
    <name type="common">Streptomyces vitaminophilus</name>
    <dbReference type="NCBI Taxonomy" id="76728"/>
    <lineage>
        <taxon>Bacteria</taxon>
        <taxon>Bacillati</taxon>
        <taxon>Actinomycetota</taxon>
        <taxon>Actinomycetes</taxon>
        <taxon>Kitasatosporales</taxon>
        <taxon>Streptomycetaceae</taxon>
        <taxon>Wenjunlia</taxon>
    </lineage>
</organism>
<dbReference type="AlphaFoldDB" id="A0A0T6LRN1"/>
<gene>
    <name evidence="5" type="ORF">AQ490_23300</name>
</gene>
<dbReference type="GO" id="GO:0006260">
    <property type="term" value="P:DNA replication"/>
    <property type="evidence" value="ECO:0007669"/>
    <property type="project" value="InterPro"/>
</dbReference>
<evidence type="ECO:0000256" key="3">
    <source>
        <dbReference type="RuleBase" id="RU000524"/>
    </source>
</evidence>
<dbReference type="Proteomes" id="UP000050867">
    <property type="component" value="Unassembled WGS sequence"/>
</dbReference>
<dbReference type="InterPro" id="IPR012340">
    <property type="entry name" value="NA-bd_OB-fold"/>
</dbReference>
<proteinExistence type="predicted"/>
<dbReference type="InterPro" id="IPR011344">
    <property type="entry name" value="ssDNA-bd"/>
</dbReference>
<comment type="caution">
    <text evidence="5">The sequence shown here is derived from an EMBL/GenBank/DDBJ whole genome shotgun (WGS) entry which is preliminary data.</text>
</comment>
<dbReference type="GO" id="GO:0003697">
    <property type="term" value="F:single-stranded DNA binding"/>
    <property type="evidence" value="ECO:0007669"/>
    <property type="project" value="InterPro"/>
</dbReference>
<evidence type="ECO:0000313" key="6">
    <source>
        <dbReference type="Proteomes" id="UP000050867"/>
    </source>
</evidence>
<dbReference type="InterPro" id="IPR000424">
    <property type="entry name" value="Primosome_PriB/ssb"/>
</dbReference>
<dbReference type="Pfam" id="PF00436">
    <property type="entry name" value="SSB"/>
    <property type="match status" value="1"/>
</dbReference>
<dbReference type="Gene3D" id="2.40.50.140">
    <property type="entry name" value="Nucleic acid-binding proteins"/>
    <property type="match status" value="1"/>
</dbReference>
<dbReference type="PIRSF" id="PIRSF002070">
    <property type="entry name" value="SSB"/>
    <property type="match status" value="1"/>
</dbReference>
<evidence type="ECO:0000256" key="1">
    <source>
        <dbReference type="ARBA" id="ARBA00023125"/>
    </source>
</evidence>
<dbReference type="NCBIfam" id="TIGR00621">
    <property type="entry name" value="ssb"/>
    <property type="match status" value="1"/>
</dbReference>
<dbReference type="SUPFAM" id="SSF50249">
    <property type="entry name" value="Nucleic acid-binding proteins"/>
    <property type="match status" value="1"/>
</dbReference>
<dbReference type="PANTHER" id="PTHR10302:SF27">
    <property type="entry name" value="SINGLE-STRANDED DNA-BINDING PROTEIN"/>
    <property type="match status" value="1"/>
</dbReference>
<sequence>MLPTLTGVARLVADPELRVTQSGTAVASIRLAFNSRRKNDRGEWEDGDTLWVRGTCWRDLAEHAAETLAKGMEVVVVGELRTESWERDGQKQQAPALLIRAIGPNLAHATARVQRPDRDSSAAQTQHRRPQQQGDPWDTNPATATAGDVPF</sequence>
<keyword evidence="6" id="KW-1185">Reference proteome</keyword>
<accession>A0A0T6LRN1</accession>
<evidence type="ECO:0000313" key="5">
    <source>
        <dbReference type="EMBL" id="KRV48798.1"/>
    </source>
</evidence>
<reference evidence="5 6" key="1">
    <citation type="submission" date="2015-10" db="EMBL/GenBank/DDBJ databases">
        <title>Draft genome sequence of pyrrolomycin-producing Streptomyces vitaminophilus.</title>
        <authorList>
            <person name="Graham D.E."/>
            <person name="Mahan K.M."/>
            <person name="Klingeman D.M."/>
            <person name="Hettich R.L."/>
            <person name="Parry R.J."/>
        </authorList>
    </citation>
    <scope>NUCLEOTIDE SEQUENCE [LARGE SCALE GENOMIC DNA]</scope>
    <source>
        <strain evidence="5 6">ATCC 31673</strain>
    </source>
</reference>
<dbReference type="RefSeq" id="WP_058032867.1">
    <property type="nucleotide sequence ID" value="NZ_LLZU01000018.1"/>
</dbReference>
<dbReference type="EMBL" id="LLZU01000018">
    <property type="protein sequence ID" value="KRV48798.1"/>
    <property type="molecule type" value="Genomic_DNA"/>
</dbReference>
<feature type="region of interest" description="Disordered" evidence="4">
    <location>
        <begin position="108"/>
        <end position="151"/>
    </location>
</feature>